<sequence length="368" mass="41134">MVLVTSGTISVAISSSIIGLFTFLLFISGYALQQQSVRNIQAALPKYTAPASTPTLLPTPFVKPAGGEEFPFAIDKREGISTSPFDTLPNHKQGDQQAPIDGATQTLTPDKRAYLQILSKPSAADICSTLLFSKTIALNSTLDTDRVVIYPESWELNSPTANIAAALRILRASRKQYNIILHAIDMDDPRDRHPSTTRLLKRASAKLRAYERLLYLRAPGVAVDVSTLDQLMLSLDESHLFSEASSSSRWCWWRWLFNNGKGGAKTWVDTQLSITSADLPSTVLVVSRYLRPGILSRRSHILGSSVRRNYVDSVMGSLSSHNTKRHGKEQAYVYFEKNKNRLQERSSVYYLHWREELERVCQGVDLSD</sequence>
<keyword evidence="1" id="KW-0812">Transmembrane</keyword>
<dbReference type="EMBL" id="CP120627">
    <property type="protein sequence ID" value="WEW55995.1"/>
    <property type="molecule type" value="Genomic_DNA"/>
</dbReference>
<reference evidence="2" key="1">
    <citation type="submission" date="2023-03" db="EMBL/GenBank/DDBJ databases">
        <title>Emydomyces testavorans Genome Sequence.</title>
        <authorList>
            <person name="Hoyer L."/>
        </authorList>
    </citation>
    <scope>NUCLEOTIDE SEQUENCE</scope>
    <source>
        <strain evidence="2">16-2883</strain>
    </source>
</reference>
<evidence type="ECO:0000313" key="3">
    <source>
        <dbReference type="Proteomes" id="UP001219355"/>
    </source>
</evidence>
<gene>
    <name evidence="2" type="ORF">PRK78_001430</name>
</gene>
<keyword evidence="3" id="KW-1185">Reference proteome</keyword>
<name>A0AAF0DCV5_9EURO</name>
<dbReference type="Proteomes" id="UP001219355">
    <property type="component" value="Chromosome 1"/>
</dbReference>
<organism evidence="2 3">
    <name type="scientific">Emydomyces testavorans</name>
    <dbReference type="NCBI Taxonomy" id="2070801"/>
    <lineage>
        <taxon>Eukaryota</taxon>
        <taxon>Fungi</taxon>
        <taxon>Dikarya</taxon>
        <taxon>Ascomycota</taxon>
        <taxon>Pezizomycotina</taxon>
        <taxon>Eurotiomycetes</taxon>
        <taxon>Eurotiomycetidae</taxon>
        <taxon>Onygenales</taxon>
        <taxon>Nannizziopsiaceae</taxon>
        <taxon>Emydomyces</taxon>
    </lineage>
</organism>
<keyword evidence="1" id="KW-0472">Membrane</keyword>
<proteinExistence type="predicted"/>
<evidence type="ECO:0000313" key="2">
    <source>
        <dbReference type="EMBL" id="WEW55995.1"/>
    </source>
</evidence>
<evidence type="ECO:0000256" key="1">
    <source>
        <dbReference type="SAM" id="Phobius"/>
    </source>
</evidence>
<feature type="transmembrane region" description="Helical" evidence="1">
    <location>
        <begin position="12"/>
        <end position="32"/>
    </location>
</feature>
<protein>
    <submittedName>
        <fullName evidence="2">Uncharacterized protein</fullName>
    </submittedName>
</protein>
<accession>A0AAF0DCV5</accession>
<keyword evidence="1" id="KW-1133">Transmembrane helix</keyword>
<dbReference type="AlphaFoldDB" id="A0AAF0DCV5"/>